<dbReference type="AlphaFoldDB" id="A0A099CXI6"/>
<name>A0A099CXI6_9GAMM</name>
<gene>
    <name evidence="2" type="ORF">HNQ86_000516</name>
    <name evidence="1" type="ORF">LF63_0108470</name>
</gene>
<dbReference type="Proteomes" id="UP000029708">
    <property type="component" value="Unassembled WGS sequence"/>
</dbReference>
<keyword evidence="3" id="KW-1185">Reference proteome</keyword>
<reference evidence="2 4" key="2">
    <citation type="submission" date="2020-08" db="EMBL/GenBank/DDBJ databases">
        <title>Genomic Encyclopedia of Type Strains, Phase IV (KMG-IV): sequencing the most valuable type-strain genomes for metagenomic binning, comparative biology and taxonomic classification.</title>
        <authorList>
            <person name="Goeker M."/>
        </authorList>
    </citation>
    <scope>NUCLEOTIDE SEQUENCE [LARGE SCALE GENOMIC DNA]</scope>
    <source>
        <strain evidence="2 4">DSM 107085</strain>
    </source>
</reference>
<sequence length="68" mass="7454">MAPHIYVVEPSGVGWMIRRDTVATAHCADRGSALRLAMALARGERNSSDDKVIVRMDEREDASTAKPD</sequence>
<evidence type="ECO:0000313" key="2">
    <source>
        <dbReference type="EMBL" id="MBB6183171.1"/>
    </source>
</evidence>
<protein>
    <recommendedName>
        <fullName evidence="5">DUF2188 domain-containing protein</fullName>
    </recommendedName>
</protein>
<dbReference type="HOGENOM" id="CLU_2789848_0_0_6"/>
<reference evidence="1 3" key="1">
    <citation type="submission" date="2014-09" db="EMBL/GenBank/DDBJ databases">
        <title>Xanthomonadaceae 3.5X direct submission.</title>
        <authorList>
            <person name="Fang T."/>
            <person name="Wang H."/>
        </authorList>
    </citation>
    <scope>NUCLEOTIDE SEQUENCE [LARGE SCALE GENOMIC DNA]</scope>
    <source>
        <strain evidence="1 3">3.5X</strain>
    </source>
</reference>
<dbReference type="EMBL" id="JROI01000010">
    <property type="protein sequence ID" value="KGI78332.1"/>
    <property type="molecule type" value="Genomic_DNA"/>
</dbReference>
<proteinExistence type="predicted"/>
<evidence type="ECO:0000313" key="1">
    <source>
        <dbReference type="EMBL" id="KGI78332.1"/>
    </source>
</evidence>
<accession>A0A099CXI6</accession>
<dbReference type="Proteomes" id="UP000560000">
    <property type="component" value="Unassembled WGS sequence"/>
</dbReference>
<dbReference type="RefSeq" id="WP_043101016.1">
    <property type="nucleotide sequence ID" value="NZ_JACHET010000001.1"/>
</dbReference>
<evidence type="ECO:0008006" key="5">
    <source>
        <dbReference type="Google" id="ProtNLM"/>
    </source>
</evidence>
<comment type="caution">
    <text evidence="1">The sequence shown here is derived from an EMBL/GenBank/DDBJ whole genome shotgun (WGS) entry which is preliminary data.</text>
</comment>
<dbReference type="OrthoDB" id="9876488at2"/>
<organism evidence="1 3">
    <name type="scientific">Oleiagrimonas soli</name>
    <dbReference type="NCBI Taxonomy" id="1543381"/>
    <lineage>
        <taxon>Bacteria</taxon>
        <taxon>Pseudomonadati</taxon>
        <taxon>Pseudomonadota</taxon>
        <taxon>Gammaproteobacteria</taxon>
        <taxon>Lysobacterales</taxon>
        <taxon>Rhodanobacteraceae</taxon>
        <taxon>Oleiagrimonas</taxon>
    </lineage>
</organism>
<dbReference type="EMBL" id="JACHET010000001">
    <property type="protein sequence ID" value="MBB6183171.1"/>
    <property type="molecule type" value="Genomic_DNA"/>
</dbReference>
<evidence type="ECO:0000313" key="4">
    <source>
        <dbReference type="Proteomes" id="UP000560000"/>
    </source>
</evidence>
<evidence type="ECO:0000313" key="3">
    <source>
        <dbReference type="Proteomes" id="UP000029708"/>
    </source>
</evidence>